<keyword evidence="7" id="KW-1185">Reference proteome</keyword>
<evidence type="ECO:0000259" key="5">
    <source>
        <dbReference type="Pfam" id="PF00496"/>
    </source>
</evidence>
<comment type="subcellular location">
    <subcellularLocation>
        <location evidence="1">Periplasm</location>
    </subcellularLocation>
</comment>
<dbReference type="EMBL" id="SSMD01000003">
    <property type="protein sequence ID" value="THD74850.1"/>
    <property type="molecule type" value="Genomic_DNA"/>
</dbReference>
<dbReference type="Gene3D" id="3.40.190.10">
    <property type="entry name" value="Periplasmic binding protein-like II"/>
    <property type="match status" value="1"/>
</dbReference>
<dbReference type="AlphaFoldDB" id="A0A4S3M9W0"/>
<evidence type="ECO:0000256" key="3">
    <source>
        <dbReference type="ARBA" id="ARBA00022729"/>
    </source>
</evidence>
<feature type="chain" id="PRO_5020792630" evidence="4">
    <location>
        <begin position="28"/>
        <end position="603"/>
    </location>
</feature>
<dbReference type="GO" id="GO:1904680">
    <property type="term" value="F:peptide transmembrane transporter activity"/>
    <property type="evidence" value="ECO:0007669"/>
    <property type="project" value="TreeGrafter"/>
</dbReference>
<organism evidence="6 7">
    <name type="scientific">Thalassobius vesicularis</name>
    <dbReference type="NCBI Taxonomy" id="1294297"/>
    <lineage>
        <taxon>Bacteria</taxon>
        <taxon>Pseudomonadati</taxon>
        <taxon>Pseudomonadota</taxon>
        <taxon>Alphaproteobacteria</taxon>
        <taxon>Rhodobacterales</taxon>
        <taxon>Roseobacteraceae</taxon>
        <taxon>Thalassovita</taxon>
    </lineage>
</organism>
<sequence>MRSHNFPSVRAFAAGLALVFLASAASAEPSHGIAMYGDPALPPDFVSLPYARADAPKGGRLVEGNTGGFDSLNPFIRKGTVPWQLRFYTHESLMTRSMDEPFSLYGLLAESVEVPADRSWVEFTLNPAARFSDGSPVTVEDVIWSFETLGTQGHPRYLGFQQKVAQITQTDPRSVRIAFNTADRELPLIAGLRPILKKAQWDGKEFSEASLHDIPIGSAPYVVSDYDPGRFVVLKRDPNYWGADLPARRGTNNLDELRIEFFGDDSVLFEAFKSGLVTLYREANAETWATQYDFPAIRDGRIFKSEVTHQRPSGMTGYVMNTRRAPFDDWRVREAMILAFNFPYINDTITGGRQARITSYFSESQLGLRPGPATGREAALLAPFAADLPPGALDGYALPDGDTSPRNRKDLRRAVDLLEQAGWHVENGALVKDGAPFRFTVLLRQGDALNQSVFDMYRPALERLGIEMTTTVVDNAQYAARQRDYDFDMTPFRRDLSLSPGNEQKLYWGKTGVTLPGTGNLMGMDSPAAEAMIDAMLTATTNDELTSAARALDRVLMAGRYVIPIWSFGPDRIAHAKELKYPEHIPIYGGRNGWIPDVWWYEE</sequence>
<dbReference type="PANTHER" id="PTHR30290">
    <property type="entry name" value="PERIPLASMIC BINDING COMPONENT OF ABC TRANSPORTER"/>
    <property type="match status" value="1"/>
</dbReference>
<dbReference type="CDD" id="cd08497">
    <property type="entry name" value="MbnE-like"/>
    <property type="match status" value="1"/>
</dbReference>
<feature type="signal peptide" evidence="4">
    <location>
        <begin position="1"/>
        <end position="27"/>
    </location>
</feature>
<dbReference type="GO" id="GO:0042884">
    <property type="term" value="P:microcin transport"/>
    <property type="evidence" value="ECO:0007669"/>
    <property type="project" value="TreeGrafter"/>
</dbReference>
<dbReference type="InterPro" id="IPR039424">
    <property type="entry name" value="SBP_5"/>
</dbReference>
<dbReference type="OrthoDB" id="9803988at2"/>
<dbReference type="RefSeq" id="WP_136338706.1">
    <property type="nucleotide sequence ID" value="NZ_SSMD01000003.1"/>
</dbReference>
<dbReference type="InterPro" id="IPR030678">
    <property type="entry name" value="Peptide/Ni-bd"/>
</dbReference>
<gene>
    <name evidence="6" type="ORF">E7681_07790</name>
</gene>
<evidence type="ECO:0000256" key="4">
    <source>
        <dbReference type="SAM" id="SignalP"/>
    </source>
</evidence>
<keyword evidence="3 4" id="KW-0732">Signal</keyword>
<comment type="similarity">
    <text evidence="2">Belongs to the bacterial solute-binding protein 5 family.</text>
</comment>
<dbReference type="GO" id="GO:0015833">
    <property type="term" value="P:peptide transport"/>
    <property type="evidence" value="ECO:0007669"/>
    <property type="project" value="TreeGrafter"/>
</dbReference>
<dbReference type="Pfam" id="PF00496">
    <property type="entry name" value="SBP_bac_5"/>
    <property type="match status" value="1"/>
</dbReference>
<accession>A0A4S3M9W0</accession>
<evidence type="ECO:0000256" key="1">
    <source>
        <dbReference type="ARBA" id="ARBA00004418"/>
    </source>
</evidence>
<proteinExistence type="inferred from homology"/>
<dbReference type="InterPro" id="IPR000914">
    <property type="entry name" value="SBP_5_dom"/>
</dbReference>
<dbReference type="GO" id="GO:0043190">
    <property type="term" value="C:ATP-binding cassette (ABC) transporter complex"/>
    <property type="evidence" value="ECO:0007669"/>
    <property type="project" value="InterPro"/>
</dbReference>
<feature type="domain" description="Solute-binding protein family 5" evidence="5">
    <location>
        <begin position="104"/>
        <end position="492"/>
    </location>
</feature>
<dbReference type="Proteomes" id="UP000306113">
    <property type="component" value="Unassembled WGS sequence"/>
</dbReference>
<protein>
    <submittedName>
        <fullName evidence="6">ABC transporter substrate-binding protein</fullName>
    </submittedName>
</protein>
<dbReference type="PIRSF" id="PIRSF002741">
    <property type="entry name" value="MppA"/>
    <property type="match status" value="1"/>
</dbReference>
<dbReference type="SUPFAM" id="SSF53850">
    <property type="entry name" value="Periplasmic binding protein-like II"/>
    <property type="match status" value="1"/>
</dbReference>
<evidence type="ECO:0000256" key="2">
    <source>
        <dbReference type="ARBA" id="ARBA00005695"/>
    </source>
</evidence>
<evidence type="ECO:0000313" key="6">
    <source>
        <dbReference type="EMBL" id="THD74850.1"/>
    </source>
</evidence>
<dbReference type="GO" id="GO:0030288">
    <property type="term" value="C:outer membrane-bounded periplasmic space"/>
    <property type="evidence" value="ECO:0007669"/>
    <property type="project" value="TreeGrafter"/>
</dbReference>
<evidence type="ECO:0000313" key="7">
    <source>
        <dbReference type="Proteomes" id="UP000306113"/>
    </source>
</evidence>
<comment type="caution">
    <text evidence="6">The sequence shown here is derived from an EMBL/GenBank/DDBJ whole genome shotgun (WGS) entry which is preliminary data.</text>
</comment>
<dbReference type="PANTHER" id="PTHR30290:SF64">
    <property type="entry name" value="ABC TRANSPORTER PERIPLASMIC BINDING PROTEIN"/>
    <property type="match status" value="1"/>
</dbReference>
<reference evidence="6 7" key="1">
    <citation type="submission" date="2019-04" db="EMBL/GenBank/DDBJ databases">
        <title>Draft genome sequence of Youngimonas vesicularis.</title>
        <authorList>
            <person name="Hameed A."/>
        </authorList>
    </citation>
    <scope>NUCLEOTIDE SEQUENCE [LARGE SCALE GENOMIC DNA]</scope>
    <source>
        <strain evidence="6 7">CC-AMW-E</strain>
    </source>
</reference>
<name>A0A4S3M9W0_9RHOB</name>
<dbReference type="Gene3D" id="3.10.105.10">
    <property type="entry name" value="Dipeptide-binding Protein, Domain 3"/>
    <property type="match status" value="1"/>
</dbReference>